<protein>
    <recommendedName>
        <fullName evidence="3">ShKT domain-containing protein</fullName>
    </recommendedName>
</protein>
<gene>
    <name evidence="1" type="primary">Necator_chrX.g21265</name>
    <name evidence="1" type="ORF">RB195_021104</name>
</gene>
<comment type="caution">
    <text evidence="1">The sequence shown here is derived from an EMBL/GenBank/DDBJ whole genome shotgun (WGS) entry which is preliminary data.</text>
</comment>
<name>A0ABR1E9E0_NECAM</name>
<sequence length="237" mass="26459">MISDRNPFLEIVDHLTKHERPRVNLSQLVQSHSFRRSNLSGPQAQMYLFLLAFCFLDLTCAQNCEDLVDFCDALQPVCIGSIIQYQLQQLQAVADQLSNSSSLPALEDSLPLIRSEGTSDTASGIPETNITELEKLEQGLKDSLPLLKESLPLIRESLPLIRESLPLIRHIIDPTYYNTDKTTCQQKATCKSCRECPKLREAVTALVESICPNTCRLCATDATLSRTAAVTLVDFYI</sequence>
<evidence type="ECO:0008006" key="3">
    <source>
        <dbReference type="Google" id="ProtNLM"/>
    </source>
</evidence>
<keyword evidence="2" id="KW-1185">Reference proteome</keyword>
<dbReference type="Proteomes" id="UP001303046">
    <property type="component" value="Unassembled WGS sequence"/>
</dbReference>
<evidence type="ECO:0000313" key="2">
    <source>
        <dbReference type="Proteomes" id="UP001303046"/>
    </source>
</evidence>
<evidence type="ECO:0000313" key="1">
    <source>
        <dbReference type="EMBL" id="KAK6759307.1"/>
    </source>
</evidence>
<proteinExistence type="predicted"/>
<organism evidence="1 2">
    <name type="scientific">Necator americanus</name>
    <name type="common">Human hookworm</name>
    <dbReference type="NCBI Taxonomy" id="51031"/>
    <lineage>
        <taxon>Eukaryota</taxon>
        <taxon>Metazoa</taxon>
        <taxon>Ecdysozoa</taxon>
        <taxon>Nematoda</taxon>
        <taxon>Chromadorea</taxon>
        <taxon>Rhabditida</taxon>
        <taxon>Rhabditina</taxon>
        <taxon>Rhabditomorpha</taxon>
        <taxon>Strongyloidea</taxon>
        <taxon>Ancylostomatidae</taxon>
        <taxon>Bunostominae</taxon>
        <taxon>Necator</taxon>
    </lineage>
</organism>
<accession>A0ABR1E9E0</accession>
<dbReference type="EMBL" id="JAVFWL010000006">
    <property type="protein sequence ID" value="KAK6759307.1"/>
    <property type="molecule type" value="Genomic_DNA"/>
</dbReference>
<reference evidence="1 2" key="1">
    <citation type="submission" date="2023-08" db="EMBL/GenBank/DDBJ databases">
        <title>A Necator americanus chromosomal reference genome.</title>
        <authorList>
            <person name="Ilik V."/>
            <person name="Petrzelkova K.J."/>
            <person name="Pardy F."/>
            <person name="Fuh T."/>
            <person name="Niatou-Singa F.S."/>
            <person name="Gouil Q."/>
            <person name="Baker L."/>
            <person name="Ritchie M.E."/>
            <person name="Jex A.R."/>
            <person name="Gazzola D."/>
            <person name="Li H."/>
            <person name="Toshio Fujiwara R."/>
            <person name="Zhan B."/>
            <person name="Aroian R.V."/>
            <person name="Pafco B."/>
            <person name="Schwarz E.M."/>
        </authorList>
    </citation>
    <scope>NUCLEOTIDE SEQUENCE [LARGE SCALE GENOMIC DNA]</scope>
    <source>
        <strain evidence="1 2">Aroian</strain>
        <tissue evidence="1">Whole animal</tissue>
    </source>
</reference>